<name>A0AAW2YPL4_9EUKA</name>
<proteinExistence type="predicted"/>
<evidence type="ECO:0000313" key="3">
    <source>
        <dbReference type="Proteomes" id="UP001431209"/>
    </source>
</evidence>
<sequence length="132" mass="14638">MSDDNAKLMNEAICNNKNIDKAEEKFRNKVSKVTATSAFVVYGLLCSPISLVQSRIYRGLICFPFVLVAVSYYLSSQSGICVCAYSGQSRINGKYMDIGDENVVKKLVEKAKLIHMRVIFITAMISILACLP</sequence>
<dbReference type="EMBL" id="JAOPGA020000506">
    <property type="protein sequence ID" value="KAL0479165.1"/>
    <property type="molecule type" value="Genomic_DNA"/>
</dbReference>
<evidence type="ECO:0000256" key="1">
    <source>
        <dbReference type="SAM" id="Phobius"/>
    </source>
</evidence>
<comment type="caution">
    <text evidence="2">The sequence shown here is derived from an EMBL/GenBank/DDBJ whole genome shotgun (WGS) entry which is preliminary data.</text>
</comment>
<feature type="transmembrane region" description="Helical" evidence="1">
    <location>
        <begin position="56"/>
        <end position="74"/>
    </location>
</feature>
<keyword evidence="1" id="KW-0472">Membrane</keyword>
<feature type="transmembrane region" description="Helical" evidence="1">
    <location>
        <begin position="114"/>
        <end position="131"/>
    </location>
</feature>
<reference evidence="2 3" key="1">
    <citation type="submission" date="2024-03" db="EMBL/GenBank/DDBJ databases">
        <title>The Acrasis kona genome and developmental transcriptomes reveal deep origins of eukaryotic multicellular pathways.</title>
        <authorList>
            <person name="Sheikh S."/>
            <person name="Fu C.-J."/>
            <person name="Brown M.W."/>
            <person name="Baldauf S.L."/>
        </authorList>
    </citation>
    <scope>NUCLEOTIDE SEQUENCE [LARGE SCALE GENOMIC DNA]</scope>
    <source>
        <strain evidence="2 3">ATCC MYA-3509</strain>
    </source>
</reference>
<dbReference type="Proteomes" id="UP001431209">
    <property type="component" value="Unassembled WGS sequence"/>
</dbReference>
<keyword evidence="1" id="KW-0812">Transmembrane</keyword>
<keyword evidence="3" id="KW-1185">Reference proteome</keyword>
<feature type="transmembrane region" description="Helical" evidence="1">
    <location>
        <begin position="33"/>
        <end position="50"/>
    </location>
</feature>
<keyword evidence="1" id="KW-1133">Transmembrane helix</keyword>
<protein>
    <submittedName>
        <fullName evidence="2">Uncharacterized protein</fullName>
    </submittedName>
</protein>
<organism evidence="2 3">
    <name type="scientific">Acrasis kona</name>
    <dbReference type="NCBI Taxonomy" id="1008807"/>
    <lineage>
        <taxon>Eukaryota</taxon>
        <taxon>Discoba</taxon>
        <taxon>Heterolobosea</taxon>
        <taxon>Tetramitia</taxon>
        <taxon>Eutetramitia</taxon>
        <taxon>Acrasidae</taxon>
        <taxon>Acrasis</taxon>
    </lineage>
</organism>
<accession>A0AAW2YPL4</accession>
<gene>
    <name evidence="2" type="ORF">AKO1_007991</name>
</gene>
<evidence type="ECO:0000313" key="2">
    <source>
        <dbReference type="EMBL" id="KAL0479165.1"/>
    </source>
</evidence>
<dbReference type="AlphaFoldDB" id="A0AAW2YPL4"/>